<dbReference type="InterPro" id="IPR046528">
    <property type="entry name" value="DUF6593"/>
</dbReference>
<dbReference type="Proteomes" id="UP000663846">
    <property type="component" value="Unassembled WGS sequence"/>
</dbReference>
<organism evidence="2 3">
    <name type="scientific">Rhizoctonia solani</name>
    <dbReference type="NCBI Taxonomy" id="456999"/>
    <lineage>
        <taxon>Eukaryota</taxon>
        <taxon>Fungi</taxon>
        <taxon>Dikarya</taxon>
        <taxon>Basidiomycota</taxon>
        <taxon>Agaricomycotina</taxon>
        <taxon>Agaricomycetes</taxon>
        <taxon>Cantharellales</taxon>
        <taxon>Ceratobasidiaceae</taxon>
        <taxon>Rhizoctonia</taxon>
    </lineage>
</organism>
<accession>A0A8H3BTW3</accession>
<evidence type="ECO:0000259" key="1">
    <source>
        <dbReference type="Pfam" id="PF20236"/>
    </source>
</evidence>
<sequence length="150" mass="16453">MLQTFGISGGSPLRCALYHEGVKAYEINTSSRPGSTTTITRNGVVVAYIEWSNISRTRSKVMIEGCTGMLDKTFPKARKLARSRIYKTMNGKTLKWKVNQTGLSCTSPDTGFNLAYHNGVAINAFSVHTSMLDIFNEGLDIQDALIGEPN</sequence>
<evidence type="ECO:0000313" key="3">
    <source>
        <dbReference type="Proteomes" id="UP000663846"/>
    </source>
</evidence>
<dbReference type="AlphaFoldDB" id="A0A8H3BTW3"/>
<comment type="caution">
    <text evidence="2">The sequence shown here is derived from an EMBL/GenBank/DDBJ whole genome shotgun (WGS) entry which is preliminary data.</text>
</comment>
<dbReference type="Pfam" id="PF20236">
    <property type="entry name" value="DUF6593"/>
    <property type="match status" value="1"/>
</dbReference>
<feature type="domain" description="DUF6593" evidence="1">
    <location>
        <begin position="23"/>
        <end position="146"/>
    </location>
</feature>
<name>A0A8H3BTW3_9AGAM</name>
<evidence type="ECO:0000313" key="2">
    <source>
        <dbReference type="EMBL" id="CAE6464470.1"/>
    </source>
</evidence>
<gene>
    <name evidence="2" type="ORF">RDB_LOCUS164025</name>
</gene>
<reference evidence="2" key="1">
    <citation type="submission" date="2021-01" db="EMBL/GenBank/DDBJ databases">
        <authorList>
            <person name="Kaushik A."/>
        </authorList>
    </citation>
    <scope>NUCLEOTIDE SEQUENCE</scope>
    <source>
        <strain evidence="2">AG1-1C</strain>
    </source>
</reference>
<proteinExistence type="predicted"/>
<dbReference type="EMBL" id="CAJMWS010000808">
    <property type="protein sequence ID" value="CAE6464470.1"/>
    <property type="molecule type" value="Genomic_DNA"/>
</dbReference>
<protein>
    <recommendedName>
        <fullName evidence="1">DUF6593 domain-containing protein</fullName>
    </recommendedName>
</protein>